<evidence type="ECO:0000256" key="1">
    <source>
        <dbReference type="SAM" id="MobiDB-lite"/>
    </source>
</evidence>
<feature type="region of interest" description="Disordered" evidence="1">
    <location>
        <begin position="1"/>
        <end position="77"/>
    </location>
</feature>
<sequence>STPPATADEPSRRSGSASDWTSARIERKAAQASPRRRRIEVFVHRRKPSLAEETAVRSTQWQQHEEKRRQSVAMQNS</sequence>
<feature type="compositionally biased region" description="Basic residues" evidence="1">
    <location>
        <begin position="34"/>
        <end position="48"/>
    </location>
</feature>
<proteinExistence type="predicted"/>
<evidence type="ECO:0000313" key="2">
    <source>
        <dbReference type="Proteomes" id="UP000095280"/>
    </source>
</evidence>
<dbReference type="AlphaFoldDB" id="A0A1I8FFZ5"/>
<evidence type="ECO:0000313" key="3">
    <source>
        <dbReference type="WBParaSite" id="maker-unitig_31597-snap-gene-0.1-mRNA-1"/>
    </source>
</evidence>
<keyword evidence="2" id="KW-1185">Reference proteome</keyword>
<accession>A0A1I8FFZ5</accession>
<organism evidence="2 3">
    <name type="scientific">Macrostomum lignano</name>
    <dbReference type="NCBI Taxonomy" id="282301"/>
    <lineage>
        <taxon>Eukaryota</taxon>
        <taxon>Metazoa</taxon>
        <taxon>Spiralia</taxon>
        <taxon>Lophotrochozoa</taxon>
        <taxon>Platyhelminthes</taxon>
        <taxon>Rhabditophora</taxon>
        <taxon>Macrostomorpha</taxon>
        <taxon>Macrostomida</taxon>
        <taxon>Macrostomidae</taxon>
        <taxon>Macrostomum</taxon>
    </lineage>
</organism>
<dbReference type="Proteomes" id="UP000095280">
    <property type="component" value="Unplaced"/>
</dbReference>
<dbReference type="WBParaSite" id="maker-unitig_31597-snap-gene-0.1-mRNA-1">
    <property type="protein sequence ID" value="maker-unitig_31597-snap-gene-0.1-mRNA-1"/>
    <property type="gene ID" value="maker-unitig_31597-snap-gene-0.1"/>
</dbReference>
<protein>
    <submittedName>
        <fullName evidence="3">HMG box domain-containing protein</fullName>
    </submittedName>
</protein>
<reference evidence="3" key="1">
    <citation type="submission" date="2016-11" db="UniProtKB">
        <authorList>
            <consortium name="WormBaseParasite"/>
        </authorList>
    </citation>
    <scope>IDENTIFICATION</scope>
</reference>
<name>A0A1I8FFZ5_9PLAT</name>